<evidence type="ECO:0000313" key="2">
    <source>
        <dbReference type="EMBL" id="VEL08421.1"/>
    </source>
</evidence>
<keyword evidence="3" id="KW-1185">Reference proteome</keyword>
<comment type="caution">
    <text evidence="2">The sequence shown here is derived from an EMBL/GenBank/DDBJ whole genome shotgun (WGS) entry which is preliminary data.</text>
</comment>
<name>A0A3S5FBU8_9PLAT</name>
<proteinExistence type="predicted"/>
<protein>
    <submittedName>
        <fullName evidence="2">Uncharacterized protein</fullName>
    </submittedName>
</protein>
<dbReference type="AlphaFoldDB" id="A0A3S5FBU8"/>
<evidence type="ECO:0000256" key="1">
    <source>
        <dbReference type="SAM" id="MobiDB-lite"/>
    </source>
</evidence>
<reference evidence="2" key="1">
    <citation type="submission" date="2018-11" db="EMBL/GenBank/DDBJ databases">
        <authorList>
            <consortium name="Pathogen Informatics"/>
        </authorList>
    </citation>
    <scope>NUCLEOTIDE SEQUENCE</scope>
</reference>
<evidence type="ECO:0000313" key="3">
    <source>
        <dbReference type="Proteomes" id="UP000784294"/>
    </source>
</evidence>
<gene>
    <name evidence="2" type="ORF">PXEA_LOCUS1861</name>
</gene>
<dbReference type="EMBL" id="CAAALY010003923">
    <property type="protein sequence ID" value="VEL08421.1"/>
    <property type="molecule type" value="Genomic_DNA"/>
</dbReference>
<accession>A0A3S5FBU8</accession>
<feature type="region of interest" description="Disordered" evidence="1">
    <location>
        <begin position="132"/>
        <end position="189"/>
    </location>
</feature>
<sequence length="189" mass="20871">MQSSIKRGFSLHNRTATENGGHSGWLKRSESSIIGPGGTSPSLSRFSPRLTSKLSLASGSRIRESGDTPKILETLETVQQDSSAAFTLLDATALQNLYSDPALLCHFGQDVEMRNRILSRRLDGLLLKAAEKGEDDDDMDSKNETGVNVFDEKMNDVQTELDGDKKRGNNYRKKRLLDLGQGKRSDVKK</sequence>
<feature type="region of interest" description="Disordered" evidence="1">
    <location>
        <begin position="1"/>
        <end position="31"/>
    </location>
</feature>
<organism evidence="2 3">
    <name type="scientific">Protopolystoma xenopodis</name>
    <dbReference type="NCBI Taxonomy" id="117903"/>
    <lineage>
        <taxon>Eukaryota</taxon>
        <taxon>Metazoa</taxon>
        <taxon>Spiralia</taxon>
        <taxon>Lophotrochozoa</taxon>
        <taxon>Platyhelminthes</taxon>
        <taxon>Monogenea</taxon>
        <taxon>Polyopisthocotylea</taxon>
        <taxon>Polystomatidea</taxon>
        <taxon>Polystomatidae</taxon>
        <taxon>Protopolystoma</taxon>
    </lineage>
</organism>
<dbReference type="Proteomes" id="UP000784294">
    <property type="component" value="Unassembled WGS sequence"/>
</dbReference>